<dbReference type="PANTHER" id="PTHR30055">
    <property type="entry name" value="HTH-TYPE TRANSCRIPTIONAL REGULATOR RUTR"/>
    <property type="match status" value="1"/>
</dbReference>
<evidence type="ECO:0000256" key="3">
    <source>
        <dbReference type="ARBA" id="ARBA00023163"/>
    </source>
</evidence>
<accession>A0A7W4VND5</accession>
<keyword evidence="7" id="KW-1185">Reference proteome</keyword>
<evidence type="ECO:0000313" key="7">
    <source>
        <dbReference type="Proteomes" id="UP000532010"/>
    </source>
</evidence>
<evidence type="ECO:0000256" key="4">
    <source>
        <dbReference type="PROSITE-ProRule" id="PRU00335"/>
    </source>
</evidence>
<keyword evidence="2 4" id="KW-0238">DNA-binding</keyword>
<dbReference type="InterPro" id="IPR025996">
    <property type="entry name" value="MT1864/Rv1816-like_C"/>
</dbReference>
<evidence type="ECO:0000313" key="6">
    <source>
        <dbReference type="EMBL" id="MBB3020379.1"/>
    </source>
</evidence>
<evidence type="ECO:0000256" key="1">
    <source>
        <dbReference type="ARBA" id="ARBA00023015"/>
    </source>
</evidence>
<dbReference type="Pfam" id="PF13305">
    <property type="entry name" value="TetR_C_33"/>
    <property type="match status" value="1"/>
</dbReference>
<comment type="caution">
    <text evidence="6">The sequence shown here is derived from an EMBL/GenBank/DDBJ whole genome shotgun (WGS) entry which is preliminary data.</text>
</comment>
<evidence type="ECO:0000256" key="2">
    <source>
        <dbReference type="ARBA" id="ARBA00023125"/>
    </source>
</evidence>
<organism evidence="6 7">
    <name type="scientific">Microvirga lupini</name>
    <dbReference type="NCBI Taxonomy" id="420324"/>
    <lineage>
        <taxon>Bacteria</taxon>
        <taxon>Pseudomonadati</taxon>
        <taxon>Pseudomonadota</taxon>
        <taxon>Alphaproteobacteria</taxon>
        <taxon>Hyphomicrobiales</taxon>
        <taxon>Methylobacteriaceae</taxon>
        <taxon>Microvirga</taxon>
    </lineage>
</organism>
<dbReference type="SUPFAM" id="SSF48498">
    <property type="entry name" value="Tetracyclin repressor-like, C-terminal domain"/>
    <property type="match status" value="1"/>
</dbReference>
<dbReference type="InterPro" id="IPR050109">
    <property type="entry name" value="HTH-type_TetR-like_transc_reg"/>
</dbReference>
<keyword evidence="1" id="KW-0805">Transcription regulation</keyword>
<dbReference type="PANTHER" id="PTHR30055:SF239">
    <property type="entry name" value="TRANSCRIPTIONAL REGULATORY PROTEIN"/>
    <property type="match status" value="1"/>
</dbReference>
<dbReference type="Gene3D" id="1.10.357.10">
    <property type="entry name" value="Tetracycline Repressor, domain 2"/>
    <property type="match status" value="1"/>
</dbReference>
<reference evidence="6 7" key="1">
    <citation type="submission" date="2020-08" db="EMBL/GenBank/DDBJ databases">
        <title>The Agave Microbiome: Exploring the role of microbial communities in plant adaptations to desert environments.</title>
        <authorList>
            <person name="Partida-Martinez L.P."/>
        </authorList>
    </citation>
    <scope>NUCLEOTIDE SEQUENCE [LARGE SCALE GENOMIC DNA]</scope>
    <source>
        <strain evidence="6 7">AT3.9</strain>
    </source>
</reference>
<dbReference type="SUPFAM" id="SSF46689">
    <property type="entry name" value="Homeodomain-like"/>
    <property type="match status" value="1"/>
</dbReference>
<feature type="domain" description="HTH tetR-type" evidence="5">
    <location>
        <begin position="1"/>
        <end position="60"/>
    </location>
</feature>
<feature type="DNA-binding region" description="H-T-H motif" evidence="4">
    <location>
        <begin position="23"/>
        <end position="42"/>
    </location>
</feature>
<dbReference type="InterPro" id="IPR036271">
    <property type="entry name" value="Tet_transcr_reg_TetR-rel_C_sf"/>
</dbReference>
<name>A0A7W4VND5_9HYPH</name>
<dbReference type="AlphaFoldDB" id="A0A7W4VND5"/>
<dbReference type="GO" id="GO:0003700">
    <property type="term" value="F:DNA-binding transcription factor activity"/>
    <property type="evidence" value="ECO:0007669"/>
    <property type="project" value="TreeGrafter"/>
</dbReference>
<dbReference type="InterPro" id="IPR009057">
    <property type="entry name" value="Homeodomain-like_sf"/>
</dbReference>
<protein>
    <submittedName>
        <fullName evidence="6">AcrR family transcriptional regulator</fullName>
    </submittedName>
</protein>
<dbReference type="EMBL" id="JACHWB010000004">
    <property type="protein sequence ID" value="MBB3020379.1"/>
    <property type="molecule type" value="Genomic_DNA"/>
</dbReference>
<dbReference type="Proteomes" id="UP000532010">
    <property type="component" value="Unassembled WGS sequence"/>
</dbReference>
<dbReference type="GO" id="GO:0000976">
    <property type="term" value="F:transcription cis-regulatory region binding"/>
    <property type="evidence" value="ECO:0007669"/>
    <property type="project" value="TreeGrafter"/>
</dbReference>
<dbReference type="Pfam" id="PF00440">
    <property type="entry name" value="TetR_N"/>
    <property type="match status" value="1"/>
</dbReference>
<dbReference type="Gene3D" id="1.10.10.60">
    <property type="entry name" value="Homeodomain-like"/>
    <property type="match status" value="1"/>
</dbReference>
<evidence type="ECO:0000259" key="5">
    <source>
        <dbReference type="PROSITE" id="PS50977"/>
    </source>
</evidence>
<gene>
    <name evidence="6" type="ORF">FHR70_003460</name>
</gene>
<dbReference type="InterPro" id="IPR001647">
    <property type="entry name" value="HTH_TetR"/>
</dbReference>
<dbReference type="RefSeq" id="WP_210277665.1">
    <property type="nucleotide sequence ID" value="NZ_JACHWB010000004.1"/>
</dbReference>
<proteinExistence type="predicted"/>
<keyword evidence="3" id="KW-0804">Transcription</keyword>
<sequence length="188" mass="19750">MDTQTVIDAATELADREGLEAVTLASLAKCLNVKPPSLYNHLDGLEGVRRALTLRGLREAYARITRAAVGLARDDALIAIAAAFREFAREHPGLYTASLRAPAPDDAEHAAAGNEIVAVVVTVLAGYGLKGDDVLHATRGVRALVHGFVSLEAAGAFGLPLDLDESFRRLLRAFIAGLQSPSSGSPSP</sequence>
<dbReference type="PROSITE" id="PS50977">
    <property type="entry name" value="HTH_TETR_2"/>
    <property type="match status" value="1"/>
</dbReference>